<dbReference type="FunFam" id="3.40.50.1100:FF:000005">
    <property type="entry name" value="Threonine dehydratase catabolic"/>
    <property type="match status" value="1"/>
</dbReference>
<evidence type="ECO:0000256" key="8">
    <source>
        <dbReference type="ARBA" id="ARBA00031427"/>
    </source>
</evidence>
<dbReference type="GO" id="GO:0003941">
    <property type="term" value="F:L-serine ammonia-lyase activity"/>
    <property type="evidence" value="ECO:0007669"/>
    <property type="project" value="TreeGrafter"/>
</dbReference>
<keyword evidence="6" id="KW-0456">Lyase</keyword>
<dbReference type="GO" id="GO:0006567">
    <property type="term" value="P:L-threonine catabolic process"/>
    <property type="evidence" value="ECO:0007669"/>
    <property type="project" value="TreeGrafter"/>
</dbReference>
<dbReference type="Pfam" id="PF00291">
    <property type="entry name" value="PALP"/>
    <property type="match status" value="1"/>
</dbReference>
<dbReference type="InterPro" id="IPR001926">
    <property type="entry name" value="TrpB-like_PALP"/>
</dbReference>
<dbReference type="GO" id="GO:0004794">
    <property type="term" value="F:threonine deaminase activity"/>
    <property type="evidence" value="ECO:0007669"/>
    <property type="project" value="UniProtKB-EC"/>
</dbReference>
<evidence type="ECO:0000256" key="4">
    <source>
        <dbReference type="ARBA" id="ARBA00012096"/>
    </source>
</evidence>
<evidence type="ECO:0000256" key="3">
    <source>
        <dbReference type="ARBA" id="ARBA00010869"/>
    </source>
</evidence>
<dbReference type="Proteomes" id="UP000184245">
    <property type="component" value="Unassembled WGS sequence"/>
</dbReference>
<dbReference type="OrthoDB" id="9811476at2"/>
<comment type="function">
    <text evidence="7">Catalyzes the anaerobic formation of alpha-ketobutyrate and ammonia from threonine in a two-step reaction. The first step involved a dehydration of threonine and a production of enamine intermediates (aminocrotonate), which tautomerizes to its imine form (iminobutyrate). Both intermediates are unstable and short-lived. The second step is the nonenzymatic hydrolysis of the enamine/imine intermediates to form 2-ketobutyrate and free ammonia. In the low water environment of the cell, the second step is accelerated by RidA.</text>
</comment>
<proteinExistence type="inferred from homology"/>
<dbReference type="InterPro" id="IPR036052">
    <property type="entry name" value="TrpB-like_PALP_sf"/>
</dbReference>
<dbReference type="RefSeq" id="WP_072854208.1">
    <property type="nucleotide sequence ID" value="NZ_FQVI01000027.1"/>
</dbReference>
<dbReference type="CDD" id="cd01562">
    <property type="entry name" value="Thr-dehyd"/>
    <property type="match status" value="1"/>
</dbReference>
<evidence type="ECO:0000256" key="6">
    <source>
        <dbReference type="ARBA" id="ARBA00023239"/>
    </source>
</evidence>
<evidence type="ECO:0000259" key="9">
    <source>
        <dbReference type="Pfam" id="PF00291"/>
    </source>
</evidence>
<evidence type="ECO:0000256" key="7">
    <source>
        <dbReference type="ARBA" id="ARBA00025527"/>
    </source>
</evidence>
<dbReference type="InterPro" id="IPR050147">
    <property type="entry name" value="Ser/Thr_Dehydratase"/>
</dbReference>
<evidence type="ECO:0000313" key="10">
    <source>
        <dbReference type="EMBL" id="SHF41723.1"/>
    </source>
</evidence>
<dbReference type="GO" id="GO:0006565">
    <property type="term" value="P:L-serine catabolic process"/>
    <property type="evidence" value="ECO:0007669"/>
    <property type="project" value="TreeGrafter"/>
</dbReference>
<dbReference type="SUPFAM" id="SSF53686">
    <property type="entry name" value="Tryptophan synthase beta subunit-like PLP-dependent enzymes"/>
    <property type="match status" value="1"/>
</dbReference>
<gene>
    <name evidence="10" type="ORF">SAMN02745158_03646</name>
</gene>
<evidence type="ECO:0000256" key="1">
    <source>
        <dbReference type="ARBA" id="ARBA00001274"/>
    </source>
</evidence>
<comment type="catalytic activity">
    <reaction evidence="1">
        <text>L-threonine = 2-oxobutanoate + NH4(+)</text>
        <dbReference type="Rhea" id="RHEA:22108"/>
        <dbReference type="ChEBI" id="CHEBI:16763"/>
        <dbReference type="ChEBI" id="CHEBI:28938"/>
        <dbReference type="ChEBI" id="CHEBI:57926"/>
        <dbReference type="EC" id="4.3.1.19"/>
    </reaction>
</comment>
<comment type="cofactor">
    <cofactor evidence="2">
        <name>pyridoxal 5'-phosphate</name>
        <dbReference type="ChEBI" id="CHEBI:597326"/>
    </cofactor>
</comment>
<evidence type="ECO:0000256" key="2">
    <source>
        <dbReference type="ARBA" id="ARBA00001933"/>
    </source>
</evidence>
<keyword evidence="5" id="KW-0663">Pyridoxal phosphate</keyword>
<comment type="similarity">
    <text evidence="3">Belongs to the serine/threonine dehydratase family.</text>
</comment>
<dbReference type="Gene3D" id="3.40.50.1100">
    <property type="match status" value="2"/>
</dbReference>
<sequence>MIEVGMKDIQDAYEQIEPFVFKTPMIYSEPTSRRVGSEVWFKMENLQMGGAHKIRGALNSMLKLSPEELKRGVVTASAGNHSLAVAYAAKLMETSAIVCVPEYAPLTKRQKAEKYGAQLLVCGPHFEDAERKAFEVARETGRKFIHAYETPETIAGQGTVMLECFREWKDFDAVLVPTGGGGLLCGTAIACKAEHPETKVYGLQTEASAPWLRSFHEKTLHNDCAYAPTCADGLEGAIGWPNVELALTCVDDIFAVTEKSLREGIKWMSVMHNLMIEGAAATCLGALFERHEALQGKRVLCLISGGNIDPERFCEICRESYPWQKEGKSKGEVA</sequence>
<reference evidence="10 11" key="1">
    <citation type="submission" date="2016-11" db="EMBL/GenBank/DDBJ databases">
        <authorList>
            <person name="Jaros S."/>
            <person name="Januszkiewicz K."/>
            <person name="Wedrychowicz H."/>
        </authorList>
    </citation>
    <scope>NUCLEOTIDE SEQUENCE [LARGE SCALE GENOMIC DNA]</scope>
    <source>
        <strain evidence="10 11">DSM 17459</strain>
    </source>
</reference>
<dbReference type="EC" id="4.3.1.19" evidence="4"/>
<protein>
    <recommendedName>
        <fullName evidence="4">threonine ammonia-lyase</fullName>
        <ecNumber evidence="4">4.3.1.19</ecNumber>
    </recommendedName>
    <alternativeName>
        <fullName evidence="8">Threonine deaminase</fullName>
    </alternativeName>
</protein>
<dbReference type="STRING" id="1122155.SAMN02745158_03646"/>
<accession>A0A1M5BGK5</accession>
<feature type="domain" description="Tryptophan synthase beta chain-like PALP" evidence="9">
    <location>
        <begin position="17"/>
        <end position="305"/>
    </location>
</feature>
<dbReference type="PANTHER" id="PTHR48078:SF6">
    <property type="entry name" value="L-THREONINE DEHYDRATASE CATABOLIC TDCB"/>
    <property type="match status" value="1"/>
</dbReference>
<keyword evidence="11" id="KW-1185">Reference proteome</keyword>
<evidence type="ECO:0000313" key="11">
    <source>
        <dbReference type="Proteomes" id="UP000184245"/>
    </source>
</evidence>
<organism evidence="10 11">
    <name type="scientific">Lactonifactor longoviformis DSM 17459</name>
    <dbReference type="NCBI Taxonomy" id="1122155"/>
    <lineage>
        <taxon>Bacteria</taxon>
        <taxon>Bacillati</taxon>
        <taxon>Bacillota</taxon>
        <taxon>Clostridia</taxon>
        <taxon>Eubacteriales</taxon>
        <taxon>Clostridiaceae</taxon>
        <taxon>Lactonifactor</taxon>
    </lineage>
</organism>
<name>A0A1M5BGK5_9CLOT</name>
<dbReference type="PANTHER" id="PTHR48078">
    <property type="entry name" value="THREONINE DEHYDRATASE, MITOCHONDRIAL-RELATED"/>
    <property type="match status" value="1"/>
</dbReference>
<dbReference type="AlphaFoldDB" id="A0A1M5BGK5"/>
<evidence type="ECO:0000256" key="5">
    <source>
        <dbReference type="ARBA" id="ARBA00022898"/>
    </source>
</evidence>
<dbReference type="GO" id="GO:0009097">
    <property type="term" value="P:isoleucine biosynthetic process"/>
    <property type="evidence" value="ECO:0007669"/>
    <property type="project" value="TreeGrafter"/>
</dbReference>
<dbReference type="EMBL" id="FQVI01000027">
    <property type="protein sequence ID" value="SHF41723.1"/>
    <property type="molecule type" value="Genomic_DNA"/>
</dbReference>